<dbReference type="GO" id="GO:0008270">
    <property type="term" value="F:zinc ion binding"/>
    <property type="evidence" value="ECO:0007669"/>
    <property type="project" value="UniProtKB-KW"/>
</dbReference>
<keyword evidence="3" id="KW-0862">Zinc</keyword>
<dbReference type="EMBL" id="CAMGYJ010000003">
    <property type="protein sequence ID" value="CAI0391487.1"/>
    <property type="molecule type" value="Genomic_DNA"/>
</dbReference>
<sequence length="131" mass="14786">WLNGVGNSLPRWSWTRQLEIWNTALYCPVKKTQGSKEMAQEVAATNAQAQNQQAAATNAEPQNPIPTPAGDDEEVLELGNLKSDVWKHFTKIKKGELIKAKCNYCKKLLAGLLMFQLRIQVVGWLKFCWTV</sequence>
<organism evidence="6 7">
    <name type="scientific">Linum tenue</name>
    <dbReference type="NCBI Taxonomy" id="586396"/>
    <lineage>
        <taxon>Eukaryota</taxon>
        <taxon>Viridiplantae</taxon>
        <taxon>Streptophyta</taxon>
        <taxon>Embryophyta</taxon>
        <taxon>Tracheophyta</taxon>
        <taxon>Spermatophyta</taxon>
        <taxon>Magnoliopsida</taxon>
        <taxon>eudicotyledons</taxon>
        <taxon>Gunneridae</taxon>
        <taxon>Pentapetalae</taxon>
        <taxon>rosids</taxon>
        <taxon>fabids</taxon>
        <taxon>Malpighiales</taxon>
        <taxon>Linaceae</taxon>
        <taxon>Linum</taxon>
    </lineage>
</organism>
<feature type="compositionally biased region" description="Low complexity" evidence="4">
    <location>
        <begin position="40"/>
        <end position="62"/>
    </location>
</feature>
<evidence type="ECO:0000313" key="6">
    <source>
        <dbReference type="EMBL" id="CAI0391487.1"/>
    </source>
</evidence>
<keyword evidence="2" id="KW-0863">Zinc-finger</keyword>
<feature type="non-terminal residue" evidence="6">
    <location>
        <position position="1"/>
    </location>
</feature>
<evidence type="ECO:0000313" key="7">
    <source>
        <dbReference type="Proteomes" id="UP001154282"/>
    </source>
</evidence>
<feature type="domain" description="BED-type" evidence="5">
    <location>
        <begin position="83"/>
        <end position="110"/>
    </location>
</feature>
<evidence type="ECO:0000256" key="1">
    <source>
        <dbReference type="ARBA" id="ARBA00022723"/>
    </source>
</evidence>
<gene>
    <name evidence="6" type="ORF">LITE_LOCUS7175</name>
</gene>
<dbReference type="Pfam" id="PF02892">
    <property type="entry name" value="zf-BED"/>
    <property type="match status" value="1"/>
</dbReference>
<evidence type="ECO:0000259" key="5">
    <source>
        <dbReference type="Pfam" id="PF02892"/>
    </source>
</evidence>
<evidence type="ECO:0000256" key="3">
    <source>
        <dbReference type="ARBA" id="ARBA00022833"/>
    </source>
</evidence>
<keyword evidence="1" id="KW-0479">Metal-binding</keyword>
<proteinExistence type="predicted"/>
<comment type="caution">
    <text evidence="6">The sequence shown here is derived from an EMBL/GenBank/DDBJ whole genome shotgun (WGS) entry which is preliminary data.</text>
</comment>
<evidence type="ECO:0000256" key="2">
    <source>
        <dbReference type="ARBA" id="ARBA00022771"/>
    </source>
</evidence>
<dbReference type="Proteomes" id="UP001154282">
    <property type="component" value="Unassembled WGS sequence"/>
</dbReference>
<keyword evidence="7" id="KW-1185">Reference proteome</keyword>
<protein>
    <recommendedName>
        <fullName evidence="5">BED-type domain-containing protein</fullName>
    </recommendedName>
</protein>
<reference evidence="6" key="1">
    <citation type="submission" date="2022-08" db="EMBL/GenBank/DDBJ databases">
        <authorList>
            <person name="Gutierrez-Valencia J."/>
        </authorList>
    </citation>
    <scope>NUCLEOTIDE SEQUENCE</scope>
</reference>
<dbReference type="InterPro" id="IPR003656">
    <property type="entry name" value="Znf_BED"/>
</dbReference>
<name>A0AAV0I1H2_9ROSI</name>
<feature type="region of interest" description="Disordered" evidence="4">
    <location>
        <begin position="38"/>
        <end position="71"/>
    </location>
</feature>
<dbReference type="GO" id="GO:0003677">
    <property type="term" value="F:DNA binding"/>
    <property type="evidence" value="ECO:0007669"/>
    <property type="project" value="InterPro"/>
</dbReference>
<accession>A0AAV0I1H2</accession>
<evidence type="ECO:0000256" key="4">
    <source>
        <dbReference type="SAM" id="MobiDB-lite"/>
    </source>
</evidence>
<dbReference type="AlphaFoldDB" id="A0AAV0I1H2"/>